<dbReference type="Proteomes" id="UP000321764">
    <property type="component" value="Unassembled WGS sequence"/>
</dbReference>
<comment type="caution">
    <text evidence="2">The sequence shown here is derived from an EMBL/GenBank/DDBJ whole genome shotgun (WGS) entry which is preliminary data.</text>
</comment>
<protein>
    <submittedName>
        <fullName evidence="2">Histidine kinase</fullName>
    </submittedName>
</protein>
<keyword evidence="1" id="KW-0145">Chemotaxis</keyword>
<dbReference type="AlphaFoldDB" id="A0A5C8ZBZ3"/>
<dbReference type="RefSeq" id="WP_147713748.1">
    <property type="nucleotide sequence ID" value="NZ_VKAD01000001.1"/>
</dbReference>
<keyword evidence="3" id="KW-1185">Reference proteome</keyword>
<evidence type="ECO:0000313" key="3">
    <source>
        <dbReference type="Proteomes" id="UP000321764"/>
    </source>
</evidence>
<dbReference type="EMBL" id="VKAD01000001">
    <property type="protein sequence ID" value="TXR54350.1"/>
    <property type="molecule type" value="Genomic_DNA"/>
</dbReference>
<dbReference type="GO" id="GO:0016301">
    <property type="term" value="F:kinase activity"/>
    <property type="evidence" value="ECO:0007669"/>
    <property type="project" value="UniProtKB-KW"/>
</dbReference>
<dbReference type="SUPFAM" id="SSF103039">
    <property type="entry name" value="CheC-like"/>
    <property type="match status" value="1"/>
</dbReference>
<dbReference type="OrthoDB" id="281471at2"/>
<dbReference type="GO" id="GO:0006935">
    <property type="term" value="P:chemotaxis"/>
    <property type="evidence" value="ECO:0007669"/>
    <property type="project" value="UniProtKB-KW"/>
</dbReference>
<sequence>MDNEILDEDLRDCFQEISNVAVGRAADLLARLLNTFVVMPIPVVNLLERSELSMALSAVADAESVSAVCQGFTGAKIAGEALLIFNDASFSDMAELTQYTGDITEQIQLELLMDISNILIGACLKGLAEQLDVNFSQGQPYLLGQHLNIGELLNNNSTDWSRLLTIEIPYKLEGRKVNCDLLLLFTEDSLKVLRDKASYLLE</sequence>
<name>A0A5C8ZBZ3_9GAMM</name>
<evidence type="ECO:0000313" key="2">
    <source>
        <dbReference type="EMBL" id="TXR54350.1"/>
    </source>
</evidence>
<keyword evidence="2" id="KW-0808">Transferase</keyword>
<proteinExistence type="predicted"/>
<dbReference type="Gene3D" id="3.40.1550.10">
    <property type="entry name" value="CheC-like"/>
    <property type="match status" value="1"/>
</dbReference>
<evidence type="ECO:0000256" key="1">
    <source>
        <dbReference type="ARBA" id="ARBA00022500"/>
    </source>
</evidence>
<dbReference type="InterPro" id="IPR028976">
    <property type="entry name" value="CheC-like_sf"/>
</dbReference>
<keyword evidence="2" id="KW-0418">Kinase</keyword>
<gene>
    <name evidence="2" type="ORF">FME95_07385</name>
</gene>
<dbReference type="CDD" id="cd17910">
    <property type="entry name" value="CheC_ClassII"/>
    <property type="match status" value="1"/>
</dbReference>
<reference evidence="2 3" key="1">
    <citation type="submission" date="2019-07" db="EMBL/GenBank/DDBJ databases">
        <title>Reinekea sp. strain SSH23 genome sequencing and assembly.</title>
        <authorList>
            <person name="Kim I."/>
        </authorList>
    </citation>
    <scope>NUCLEOTIDE SEQUENCE [LARGE SCALE GENOMIC DNA]</scope>
    <source>
        <strain evidence="2 3">SSH23</strain>
    </source>
</reference>
<organism evidence="2 3">
    <name type="scientific">Reinekea thalattae</name>
    <dbReference type="NCBI Taxonomy" id="2593301"/>
    <lineage>
        <taxon>Bacteria</taxon>
        <taxon>Pseudomonadati</taxon>
        <taxon>Pseudomonadota</taxon>
        <taxon>Gammaproteobacteria</taxon>
        <taxon>Oceanospirillales</taxon>
        <taxon>Saccharospirillaceae</taxon>
        <taxon>Reinekea</taxon>
    </lineage>
</organism>
<accession>A0A5C8ZBZ3</accession>